<evidence type="ECO:0000313" key="2">
    <source>
        <dbReference type="Proteomes" id="UP000234681"/>
    </source>
</evidence>
<dbReference type="EMBL" id="CH473964">
    <property type="protein sequence ID" value="EDM01559.1"/>
    <property type="molecule type" value="Genomic_DNA"/>
</dbReference>
<dbReference type="Proteomes" id="UP000234681">
    <property type="component" value="Chromosome 4"/>
</dbReference>
<organism evidence="1 2">
    <name type="scientific">Rattus norvegicus</name>
    <name type="common">Rat</name>
    <dbReference type="NCBI Taxonomy" id="10116"/>
    <lineage>
        <taxon>Eukaryota</taxon>
        <taxon>Metazoa</taxon>
        <taxon>Chordata</taxon>
        <taxon>Craniata</taxon>
        <taxon>Vertebrata</taxon>
        <taxon>Euteleostomi</taxon>
        <taxon>Mammalia</taxon>
        <taxon>Eutheria</taxon>
        <taxon>Euarchontoglires</taxon>
        <taxon>Glires</taxon>
        <taxon>Rodentia</taxon>
        <taxon>Myomorpha</taxon>
        <taxon>Muroidea</taxon>
        <taxon>Muridae</taxon>
        <taxon>Murinae</taxon>
        <taxon>Rattus</taxon>
    </lineage>
</organism>
<gene>
    <name evidence="1" type="ORF">rCG_30024</name>
</gene>
<proteinExistence type="predicted"/>
<accession>A6IMN0</accession>
<sequence length="53" mass="5875">MFCRECWSGVRSLASATPSSLGLLSDVFLLPYPALWRYCSLGSERPGIKLLIL</sequence>
<dbReference type="AlphaFoldDB" id="A6IMN0"/>
<protein>
    <submittedName>
        <fullName evidence="1">RCG30024</fullName>
    </submittedName>
</protein>
<name>A6IMN0_RAT</name>
<reference evidence="1 2" key="1">
    <citation type="submission" date="2005-09" db="EMBL/GenBank/DDBJ databases">
        <authorList>
            <person name="Mural R.J."/>
            <person name="Li P.W."/>
            <person name="Adams M.D."/>
            <person name="Amanatides P.G."/>
            <person name="Baden-Tillson H."/>
            <person name="Barnstead M."/>
            <person name="Chin S.H."/>
            <person name="Dew I."/>
            <person name="Evans C.A."/>
            <person name="Ferriera S."/>
            <person name="Flanigan M."/>
            <person name="Fosler C."/>
            <person name="Glodek A."/>
            <person name="Gu Z."/>
            <person name="Holt R.A."/>
            <person name="Jennings D."/>
            <person name="Kraft C.L."/>
            <person name="Lu F."/>
            <person name="Nguyen T."/>
            <person name="Nusskern D.R."/>
            <person name="Pfannkoch C.M."/>
            <person name="Sitter C."/>
            <person name="Sutton G.G."/>
            <person name="Venter J.C."/>
            <person name="Wang Z."/>
            <person name="Woodage T."/>
            <person name="Zheng X.H."/>
            <person name="Zhong F."/>
        </authorList>
    </citation>
    <scope>NUCLEOTIDE SEQUENCE [LARGE SCALE GENOMIC DNA]</scope>
    <source>
        <strain>BN</strain>
        <strain evidence="2">Sprague-Dawley</strain>
    </source>
</reference>
<evidence type="ECO:0000313" key="1">
    <source>
        <dbReference type="EMBL" id="EDM01559.1"/>
    </source>
</evidence>